<evidence type="ECO:0000313" key="3">
    <source>
        <dbReference type="EMBL" id="KAJ3575037.1"/>
    </source>
</evidence>
<dbReference type="GO" id="GO:0140625">
    <property type="term" value="F:opioid growth factor receptor activity"/>
    <property type="evidence" value="ECO:0007669"/>
    <property type="project" value="InterPro"/>
</dbReference>
<dbReference type="PANTHER" id="PTHR14015">
    <property type="entry name" value="OPIOID GROWTH FACTOR RECEPTOR OGFR ZETA-TYPE OPIOID RECEPTOR"/>
    <property type="match status" value="1"/>
</dbReference>
<gene>
    <name evidence="3" type="ORF">NPX13_g4170</name>
</gene>
<protein>
    <recommendedName>
        <fullName evidence="2">Opioid growth factor receptor (OGFr) conserved domain-containing protein</fullName>
    </recommendedName>
</protein>
<comment type="similarity">
    <text evidence="1">Belongs to the opioid growth factor receptor family.</text>
</comment>
<evidence type="ECO:0000259" key="2">
    <source>
        <dbReference type="Pfam" id="PF04664"/>
    </source>
</evidence>
<reference evidence="3" key="1">
    <citation type="submission" date="2022-07" db="EMBL/GenBank/DDBJ databases">
        <title>Genome Sequence of Xylaria arbuscula.</title>
        <authorList>
            <person name="Buettner E."/>
        </authorList>
    </citation>
    <scope>NUCLEOTIDE SEQUENCE</scope>
    <source>
        <strain evidence="3">VT107</strain>
    </source>
</reference>
<keyword evidence="4" id="KW-1185">Reference proteome</keyword>
<sequence>MSTLSEKQPAKPSMRRLVRFYDPTASGPDARGRTLDEILGWDDDRLESQHDYIQTVFPLPEGSGFGHLAPIIDKETMLIFAQSPGLQKNLVRALKRMLTFYGFDAHEKEDDEFRLTIAPKKDSNAGFSRWVVRIDHNHLRISRIIRSLRVLGLEGAARDFYDALMRIHEKSGRVGSSSIGFWTRAMEKPLRYAPDGAEVDWLEKY</sequence>
<evidence type="ECO:0000313" key="4">
    <source>
        <dbReference type="Proteomes" id="UP001148614"/>
    </source>
</evidence>
<dbReference type="AlphaFoldDB" id="A0A9W8TMH6"/>
<dbReference type="PANTHER" id="PTHR14015:SF2">
    <property type="entry name" value="OPIOID GROWTH FACTOR RECEPTOR (OGFR) CONSERVED DOMAIN-CONTAINING PROTEIN"/>
    <property type="match status" value="1"/>
</dbReference>
<dbReference type="InterPro" id="IPR006757">
    <property type="entry name" value="OGF_rcpt"/>
</dbReference>
<dbReference type="Pfam" id="PF04664">
    <property type="entry name" value="OGFr_N"/>
    <property type="match status" value="1"/>
</dbReference>
<dbReference type="Proteomes" id="UP001148614">
    <property type="component" value="Unassembled WGS sequence"/>
</dbReference>
<dbReference type="InterPro" id="IPR039574">
    <property type="entry name" value="OGFr"/>
</dbReference>
<evidence type="ECO:0000256" key="1">
    <source>
        <dbReference type="ARBA" id="ARBA00010365"/>
    </source>
</evidence>
<dbReference type="OrthoDB" id="9030204at2759"/>
<dbReference type="EMBL" id="JANPWZ010000571">
    <property type="protein sequence ID" value="KAJ3575037.1"/>
    <property type="molecule type" value="Genomic_DNA"/>
</dbReference>
<dbReference type="VEuPathDB" id="FungiDB:F4678DRAFT_464514"/>
<comment type="caution">
    <text evidence="3">The sequence shown here is derived from an EMBL/GenBank/DDBJ whole genome shotgun (WGS) entry which is preliminary data.</text>
</comment>
<accession>A0A9W8TMH6</accession>
<name>A0A9W8TMH6_9PEZI</name>
<feature type="domain" description="Opioid growth factor receptor (OGFr) conserved" evidence="2">
    <location>
        <begin position="41"/>
        <end position="182"/>
    </location>
</feature>
<proteinExistence type="inferred from homology"/>
<organism evidence="3 4">
    <name type="scientific">Xylaria arbuscula</name>
    <dbReference type="NCBI Taxonomy" id="114810"/>
    <lineage>
        <taxon>Eukaryota</taxon>
        <taxon>Fungi</taxon>
        <taxon>Dikarya</taxon>
        <taxon>Ascomycota</taxon>
        <taxon>Pezizomycotina</taxon>
        <taxon>Sordariomycetes</taxon>
        <taxon>Xylariomycetidae</taxon>
        <taxon>Xylariales</taxon>
        <taxon>Xylariaceae</taxon>
        <taxon>Xylaria</taxon>
    </lineage>
</organism>
<dbReference type="GO" id="GO:0016020">
    <property type="term" value="C:membrane"/>
    <property type="evidence" value="ECO:0007669"/>
    <property type="project" value="InterPro"/>
</dbReference>